<dbReference type="Pfam" id="PF04264">
    <property type="entry name" value="YceI"/>
    <property type="match status" value="1"/>
</dbReference>
<dbReference type="AlphaFoldDB" id="A0A7H9ATY4"/>
<reference evidence="2 3" key="1">
    <citation type="journal article" date="2006" name="Int. J. Syst. Evol. Microbiol.">
        <title>Costertonia aggregata gen. nov., sp. nov., a mesophilic marine bacterium of the family Flavobacteriaceae, isolated from a mature biofilm.</title>
        <authorList>
            <person name="Kwon K.K."/>
            <person name="Lee Y.K."/>
            <person name="Lee H.K."/>
        </authorList>
    </citation>
    <scope>NUCLEOTIDE SEQUENCE [LARGE SCALE GENOMIC DNA]</scope>
    <source>
        <strain evidence="2 3">KCCM 42265</strain>
    </source>
</reference>
<protein>
    <submittedName>
        <fullName evidence="2">YceI family protein</fullName>
    </submittedName>
</protein>
<dbReference type="KEGG" id="cagg:HYG79_16850"/>
<dbReference type="InterPro" id="IPR007372">
    <property type="entry name" value="Lipid/polyisoprenoid-bd_YceI"/>
</dbReference>
<accession>A0A7H9ATY4</accession>
<gene>
    <name evidence="2" type="ORF">HYG79_16850</name>
</gene>
<dbReference type="Proteomes" id="UP000509302">
    <property type="component" value="Chromosome"/>
</dbReference>
<dbReference type="SUPFAM" id="SSF101874">
    <property type="entry name" value="YceI-like"/>
    <property type="match status" value="1"/>
</dbReference>
<dbReference type="SMART" id="SM00867">
    <property type="entry name" value="YceI"/>
    <property type="match status" value="1"/>
</dbReference>
<evidence type="ECO:0000313" key="3">
    <source>
        <dbReference type="Proteomes" id="UP000509302"/>
    </source>
</evidence>
<dbReference type="EMBL" id="CP058595">
    <property type="protein sequence ID" value="QLG46951.1"/>
    <property type="molecule type" value="Genomic_DNA"/>
</dbReference>
<dbReference type="RefSeq" id="WP_179243229.1">
    <property type="nucleotide sequence ID" value="NZ_CP058595.1"/>
</dbReference>
<sequence>MRSIFFYVFTILLLQPVFGQFNIDEESVEITFRFESKDVNGSISGFDSSSTIDFEDLDNSSFKGSVMAKTIETGNSIRDWSLKRSKYFNADDYPRLYFESSSVYRSEGSASYTVKGNLTLKGIVKPITWKFVKDGNTLVGTTTLFSSDFGINIKKKRADNKVKVKLTARLKQ</sequence>
<evidence type="ECO:0000313" key="2">
    <source>
        <dbReference type="EMBL" id="QLG46951.1"/>
    </source>
</evidence>
<dbReference type="PANTHER" id="PTHR34406">
    <property type="entry name" value="PROTEIN YCEI"/>
    <property type="match status" value="1"/>
</dbReference>
<feature type="domain" description="Lipid/polyisoprenoid-binding YceI-like" evidence="1">
    <location>
        <begin position="20"/>
        <end position="171"/>
    </location>
</feature>
<keyword evidence="3" id="KW-1185">Reference proteome</keyword>
<evidence type="ECO:0000259" key="1">
    <source>
        <dbReference type="SMART" id="SM00867"/>
    </source>
</evidence>
<organism evidence="2 3">
    <name type="scientific">Costertonia aggregata</name>
    <dbReference type="NCBI Taxonomy" id="343403"/>
    <lineage>
        <taxon>Bacteria</taxon>
        <taxon>Pseudomonadati</taxon>
        <taxon>Bacteroidota</taxon>
        <taxon>Flavobacteriia</taxon>
        <taxon>Flavobacteriales</taxon>
        <taxon>Flavobacteriaceae</taxon>
        <taxon>Costertonia</taxon>
    </lineage>
</organism>
<proteinExistence type="predicted"/>
<dbReference type="Gene3D" id="2.40.128.110">
    <property type="entry name" value="Lipid/polyisoprenoid-binding, YceI-like"/>
    <property type="match status" value="1"/>
</dbReference>
<dbReference type="InterPro" id="IPR036761">
    <property type="entry name" value="TTHA0802/YceI-like_sf"/>
</dbReference>
<dbReference type="PANTHER" id="PTHR34406:SF1">
    <property type="entry name" value="PROTEIN YCEI"/>
    <property type="match status" value="1"/>
</dbReference>
<name>A0A7H9ATY4_9FLAO</name>